<name>A0ABD1QVZ7_9LAMI</name>
<reference evidence="2" key="1">
    <citation type="submission" date="2024-07" db="EMBL/GenBank/DDBJ databases">
        <title>Two chromosome-level genome assemblies of Korean endemic species Abeliophyllum distichum and Forsythia ovata (Oleaceae).</title>
        <authorList>
            <person name="Jang H."/>
        </authorList>
    </citation>
    <scope>NUCLEOTIDE SEQUENCE [LARGE SCALE GENOMIC DNA]</scope>
</reference>
<dbReference type="Proteomes" id="UP001604336">
    <property type="component" value="Unassembled WGS sequence"/>
</dbReference>
<organism evidence="1 2">
    <name type="scientific">Abeliophyllum distichum</name>
    <dbReference type="NCBI Taxonomy" id="126358"/>
    <lineage>
        <taxon>Eukaryota</taxon>
        <taxon>Viridiplantae</taxon>
        <taxon>Streptophyta</taxon>
        <taxon>Embryophyta</taxon>
        <taxon>Tracheophyta</taxon>
        <taxon>Spermatophyta</taxon>
        <taxon>Magnoliopsida</taxon>
        <taxon>eudicotyledons</taxon>
        <taxon>Gunneridae</taxon>
        <taxon>Pentapetalae</taxon>
        <taxon>asterids</taxon>
        <taxon>lamiids</taxon>
        <taxon>Lamiales</taxon>
        <taxon>Oleaceae</taxon>
        <taxon>Forsythieae</taxon>
        <taxon>Abeliophyllum</taxon>
    </lineage>
</organism>
<protein>
    <submittedName>
        <fullName evidence="1">Uncharacterized protein</fullName>
    </submittedName>
</protein>
<sequence length="172" mass="19778">MYSDDCCRLYRLDQLKNIENTSSSPFGKKLLLQRCRVLCPFPPALACSILLASSICRRPPLQPGCHYHPASSSKLWGISLGVNLEQVWQAKGKRPLPIAFDNIEHTMQPIINKVKYFTRLVGNKVKFTVPPCYPSWTKIPEEQHARLRSIIKSYFDLQDDRSSNEYRRSVPL</sequence>
<accession>A0ABD1QVZ7</accession>
<dbReference type="EMBL" id="JBFOLK010000010">
    <property type="protein sequence ID" value="KAL2480379.1"/>
    <property type="molecule type" value="Genomic_DNA"/>
</dbReference>
<dbReference type="AlphaFoldDB" id="A0ABD1QVZ7"/>
<proteinExistence type="predicted"/>
<evidence type="ECO:0000313" key="1">
    <source>
        <dbReference type="EMBL" id="KAL2480379.1"/>
    </source>
</evidence>
<gene>
    <name evidence="1" type="ORF">Adt_33345</name>
</gene>
<comment type="caution">
    <text evidence="1">The sequence shown here is derived from an EMBL/GenBank/DDBJ whole genome shotgun (WGS) entry which is preliminary data.</text>
</comment>
<keyword evidence="2" id="KW-1185">Reference proteome</keyword>
<evidence type="ECO:0000313" key="2">
    <source>
        <dbReference type="Proteomes" id="UP001604336"/>
    </source>
</evidence>